<reference evidence="3" key="1">
    <citation type="submission" date="2012-12" db="EMBL/GenBank/DDBJ databases">
        <authorList>
            <person name="Hellsten U."/>
            <person name="Grimwood J."/>
            <person name="Chapman J.A."/>
            <person name="Shapiro H."/>
            <person name="Aerts A."/>
            <person name="Otillar R.P."/>
            <person name="Terry A.Y."/>
            <person name="Boore J.L."/>
            <person name="Simakov O."/>
            <person name="Marletaz F."/>
            <person name="Cho S.-J."/>
            <person name="Edsinger-Gonzales E."/>
            <person name="Havlak P."/>
            <person name="Kuo D.-H."/>
            <person name="Larsson T."/>
            <person name="Lv J."/>
            <person name="Arendt D."/>
            <person name="Savage R."/>
            <person name="Osoegawa K."/>
            <person name="de Jong P."/>
            <person name="Lindberg D.R."/>
            <person name="Seaver E.C."/>
            <person name="Weisblat D.A."/>
            <person name="Putnam N.H."/>
            <person name="Grigoriev I.V."/>
            <person name="Rokhsar D.S."/>
        </authorList>
    </citation>
    <scope>NUCLEOTIDE SEQUENCE</scope>
</reference>
<dbReference type="GeneID" id="20206477"/>
<protein>
    <submittedName>
        <fullName evidence="1 2">Uncharacterized protein</fullName>
    </submittedName>
</protein>
<dbReference type="KEGG" id="hro:HELRODRAFT_177842"/>
<dbReference type="EMBL" id="KB097304">
    <property type="protein sequence ID" value="ESN97779.1"/>
    <property type="molecule type" value="Genomic_DNA"/>
</dbReference>
<dbReference type="EMBL" id="AMQM01006206">
    <property type="status" value="NOT_ANNOTATED_CDS"/>
    <property type="molecule type" value="Genomic_DNA"/>
</dbReference>
<evidence type="ECO:0000313" key="2">
    <source>
        <dbReference type="EnsemblMetazoa" id="HelroP177842"/>
    </source>
</evidence>
<dbReference type="HOGENOM" id="CLU_1995077_0_0_1"/>
<proteinExistence type="predicted"/>
<gene>
    <name evidence="2" type="primary">20206477</name>
    <name evidence="1" type="ORF">HELRODRAFT_177842</name>
</gene>
<evidence type="ECO:0000313" key="1">
    <source>
        <dbReference type="EMBL" id="ESN97779.1"/>
    </source>
</evidence>
<dbReference type="AlphaFoldDB" id="T1FCC8"/>
<reference evidence="1 3" key="2">
    <citation type="journal article" date="2013" name="Nature">
        <title>Insights into bilaterian evolution from three spiralian genomes.</title>
        <authorList>
            <person name="Simakov O."/>
            <person name="Marletaz F."/>
            <person name="Cho S.J."/>
            <person name="Edsinger-Gonzales E."/>
            <person name="Havlak P."/>
            <person name="Hellsten U."/>
            <person name="Kuo D.H."/>
            <person name="Larsson T."/>
            <person name="Lv J."/>
            <person name="Arendt D."/>
            <person name="Savage R."/>
            <person name="Osoegawa K."/>
            <person name="de Jong P."/>
            <person name="Grimwood J."/>
            <person name="Chapman J.A."/>
            <person name="Shapiro H."/>
            <person name="Aerts A."/>
            <person name="Otillar R.P."/>
            <person name="Terry A.Y."/>
            <person name="Boore J.L."/>
            <person name="Grigoriev I.V."/>
            <person name="Lindberg D.R."/>
            <person name="Seaver E.C."/>
            <person name="Weisblat D.A."/>
            <person name="Putnam N.H."/>
            <person name="Rokhsar D.S."/>
        </authorList>
    </citation>
    <scope>NUCLEOTIDE SEQUENCE</scope>
</reference>
<reference evidence="2" key="3">
    <citation type="submission" date="2015-06" db="UniProtKB">
        <authorList>
            <consortium name="EnsemblMetazoa"/>
        </authorList>
    </citation>
    <scope>IDENTIFICATION</scope>
</reference>
<dbReference type="CTD" id="20206477"/>
<dbReference type="RefSeq" id="XP_009024231.1">
    <property type="nucleotide sequence ID" value="XM_009025983.1"/>
</dbReference>
<dbReference type="EnsemblMetazoa" id="HelroT177842">
    <property type="protein sequence ID" value="HelroP177842"/>
    <property type="gene ID" value="HelroG177842"/>
</dbReference>
<name>T1FCC8_HELRO</name>
<keyword evidence="3" id="KW-1185">Reference proteome</keyword>
<sequence>MHKKLKTKYLNGRIDGAMVKIPCTADDSTQEMILPYNSTKSDLCEFKVEMIQIRCDNLYIRCKSIRNMKNKASKSEKNVHYTHILKLTENFQIPTLNFTSGFMLVKSYTLALQFEEKTLVNGEIC</sequence>
<accession>T1FCC8</accession>
<dbReference type="InParanoid" id="T1FCC8"/>
<dbReference type="Proteomes" id="UP000015101">
    <property type="component" value="Unassembled WGS sequence"/>
</dbReference>
<organism evidence="2 3">
    <name type="scientific">Helobdella robusta</name>
    <name type="common">Californian leech</name>
    <dbReference type="NCBI Taxonomy" id="6412"/>
    <lineage>
        <taxon>Eukaryota</taxon>
        <taxon>Metazoa</taxon>
        <taxon>Spiralia</taxon>
        <taxon>Lophotrochozoa</taxon>
        <taxon>Annelida</taxon>
        <taxon>Clitellata</taxon>
        <taxon>Hirudinea</taxon>
        <taxon>Rhynchobdellida</taxon>
        <taxon>Glossiphoniidae</taxon>
        <taxon>Helobdella</taxon>
    </lineage>
</organism>
<evidence type="ECO:0000313" key="3">
    <source>
        <dbReference type="Proteomes" id="UP000015101"/>
    </source>
</evidence>